<dbReference type="RefSeq" id="XP_010785643.1">
    <property type="nucleotide sequence ID" value="XM_010787341.1"/>
</dbReference>
<dbReference type="PANTHER" id="PTHR37402:SF1">
    <property type="entry name" value="GRAM DOMAIN-CONTAINING PROTEIN 4"/>
    <property type="match status" value="1"/>
</dbReference>
<feature type="region of interest" description="Disordered" evidence="1">
    <location>
        <begin position="42"/>
        <end position="73"/>
    </location>
</feature>
<organism evidence="2 3">
    <name type="scientific">Notothenia coriiceps</name>
    <name type="common">black rockcod</name>
    <dbReference type="NCBI Taxonomy" id="8208"/>
    <lineage>
        <taxon>Eukaryota</taxon>
        <taxon>Metazoa</taxon>
        <taxon>Chordata</taxon>
        <taxon>Craniata</taxon>
        <taxon>Vertebrata</taxon>
        <taxon>Euteleostomi</taxon>
        <taxon>Actinopterygii</taxon>
        <taxon>Neopterygii</taxon>
        <taxon>Teleostei</taxon>
        <taxon>Neoteleostei</taxon>
        <taxon>Acanthomorphata</taxon>
        <taxon>Eupercaria</taxon>
        <taxon>Perciformes</taxon>
        <taxon>Notothenioidei</taxon>
        <taxon>Nototheniidae</taxon>
        <taxon>Notothenia</taxon>
    </lineage>
</organism>
<proteinExistence type="predicted"/>
<gene>
    <name evidence="3" type="primary">LOC104959444</name>
</gene>
<dbReference type="InterPro" id="IPR037847">
    <property type="entry name" value="GRAMDC4"/>
</dbReference>
<dbReference type="Proteomes" id="UP000504611">
    <property type="component" value="Unplaced"/>
</dbReference>
<dbReference type="PANTHER" id="PTHR37402">
    <property type="entry name" value="GRAM DOMAIN-CONTAINING PROTEIN 4"/>
    <property type="match status" value="1"/>
</dbReference>
<dbReference type="GO" id="GO:0034164">
    <property type="term" value="P:negative regulation of toll-like receptor 9 signaling pathway"/>
    <property type="evidence" value="ECO:0007669"/>
    <property type="project" value="TreeGrafter"/>
</dbReference>
<keyword evidence="2" id="KW-1185">Reference proteome</keyword>
<evidence type="ECO:0000313" key="2">
    <source>
        <dbReference type="Proteomes" id="UP000504611"/>
    </source>
</evidence>
<protein>
    <submittedName>
        <fullName evidence="3">GRAM domain-containing protein 4-like</fullName>
    </submittedName>
</protein>
<evidence type="ECO:0000256" key="1">
    <source>
        <dbReference type="SAM" id="MobiDB-lite"/>
    </source>
</evidence>
<dbReference type="KEGG" id="ncc:104959444"/>
<accession>A0A6I9PFF1</accession>
<sequence>MKLCYDLRAGVAVRHVKVKPRCAVLTMLKRLDKIRFRGPRTREDFPDLAESPPASDNECSDEVQLKPRPSLRETEEILRDPAGSGSPTMAAAIQDFQRSESDRLNEVKGHLEIALLEKHFLPPFRPNGDCSRKPLFDERLLLKSAVAEMKISPHHPTLAY</sequence>
<dbReference type="GeneID" id="104959444"/>
<dbReference type="AlphaFoldDB" id="A0A6I9PFF1"/>
<dbReference type="GO" id="GO:0006915">
    <property type="term" value="P:apoptotic process"/>
    <property type="evidence" value="ECO:0007669"/>
    <property type="project" value="InterPro"/>
</dbReference>
<reference evidence="3" key="1">
    <citation type="submission" date="2025-08" db="UniProtKB">
        <authorList>
            <consortium name="RefSeq"/>
        </authorList>
    </citation>
    <scope>IDENTIFICATION</scope>
    <source>
        <tissue evidence="3">Muscle</tissue>
    </source>
</reference>
<dbReference type="OrthoDB" id="1708389at2759"/>
<name>A0A6I9PFF1_9TELE</name>
<evidence type="ECO:0000313" key="3">
    <source>
        <dbReference type="RefSeq" id="XP_010785643.1"/>
    </source>
</evidence>